<gene>
    <name evidence="2" type="ORF">TNCV_4596871</name>
</gene>
<dbReference type="AlphaFoldDB" id="A0A8X7BKV0"/>
<name>A0A8X7BKV0_TRICX</name>
<sequence>MSSKRCKCLSPTTKQRPKSSIVDLQHLSPVSILTLPTTLPGDNRSRPLCWFGHPASKEPWVLRWGVSEKICGQHHPPPPTEGEHQKVS</sequence>
<proteinExistence type="predicted"/>
<keyword evidence="3" id="KW-1185">Reference proteome</keyword>
<evidence type="ECO:0000313" key="2">
    <source>
        <dbReference type="EMBL" id="GFY33979.1"/>
    </source>
</evidence>
<reference evidence="2" key="1">
    <citation type="submission" date="2020-08" db="EMBL/GenBank/DDBJ databases">
        <title>Multicomponent nature underlies the extraordinary mechanical properties of spider dragline silk.</title>
        <authorList>
            <person name="Kono N."/>
            <person name="Nakamura H."/>
            <person name="Mori M."/>
            <person name="Yoshida Y."/>
            <person name="Ohtoshi R."/>
            <person name="Malay A.D."/>
            <person name="Moran D.A.P."/>
            <person name="Tomita M."/>
            <person name="Numata K."/>
            <person name="Arakawa K."/>
        </authorList>
    </citation>
    <scope>NUCLEOTIDE SEQUENCE</scope>
</reference>
<evidence type="ECO:0000313" key="3">
    <source>
        <dbReference type="Proteomes" id="UP000887159"/>
    </source>
</evidence>
<protein>
    <submittedName>
        <fullName evidence="2">Uncharacterized protein</fullName>
    </submittedName>
</protein>
<feature type="region of interest" description="Disordered" evidence="1">
    <location>
        <begin position="1"/>
        <end position="20"/>
    </location>
</feature>
<accession>A0A8X7BKV0</accession>
<evidence type="ECO:0000256" key="1">
    <source>
        <dbReference type="SAM" id="MobiDB-lite"/>
    </source>
</evidence>
<organism evidence="2 3">
    <name type="scientific">Trichonephila clavipes</name>
    <name type="common">Golden silk orbweaver</name>
    <name type="synonym">Nephila clavipes</name>
    <dbReference type="NCBI Taxonomy" id="2585209"/>
    <lineage>
        <taxon>Eukaryota</taxon>
        <taxon>Metazoa</taxon>
        <taxon>Ecdysozoa</taxon>
        <taxon>Arthropoda</taxon>
        <taxon>Chelicerata</taxon>
        <taxon>Arachnida</taxon>
        <taxon>Araneae</taxon>
        <taxon>Araneomorphae</taxon>
        <taxon>Entelegynae</taxon>
        <taxon>Araneoidea</taxon>
        <taxon>Nephilidae</taxon>
        <taxon>Trichonephila</taxon>
    </lineage>
</organism>
<dbReference type="EMBL" id="BMAU01021418">
    <property type="protein sequence ID" value="GFY33979.1"/>
    <property type="molecule type" value="Genomic_DNA"/>
</dbReference>
<comment type="caution">
    <text evidence="2">The sequence shown here is derived from an EMBL/GenBank/DDBJ whole genome shotgun (WGS) entry which is preliminary data.</text>
</comment>
<dbReference type="Proteomes" id="UP000887159">
    <property type="component" value="Unassembled WGS sequence"/>
</dbReference>